<evidence type="ECO:0000313" key="3">
    <source>
        <dbReference type="Proteomes" id="UP000587524"/>
    </source>
</evidence>
<dbReference type="PANTHER" id="PTHR40396">
    <property type="entry name" value="ATPASE-LIKE PROTEIN"/>
    <property type="match status" value="1"/>
</dbReference>
<dbReference type="Proteomes" id="UP000587524">
    <property type="component" value="Unassembled WGS sequence"/>
</dbReference>
<comment type="caution">
    <text evidence="2">The sequence shown here is derived from an EMBL/GenBank/DDBJ whole genome shotgun (WGS) entry which is preliminary data.</text>
</comment>
<dbReference type="InterPro" id="IPR003959">
    <property type="entry name" value="ATPase_AAA_core"/>
</dbReference>
<dbReference type="Pfam" id="PF13304">
    <property type="entry name" value="AAA_21"/>
    <property type="match status" value="2"/>
</dbReference>
<organism evidence="2 3">
    <name type="scientific">Aminobacter ciceronei</name>
    <dbReference type="NCBI Taxonomy" id="150723"/>
    <lineage>
        <taxon>Bacteria</taxon>
        <taxon>Pseudomonadati</taxon>
        <taxon>Pseudomonadota</taxon>
        <taxon>Alphaproteobacteria</taxon>
        <taxon>Hyphomicrobiales</taxon>
        <taxon>Phyllobacteriaceae</taxon>
        <taxon>Aminobacter</taxon>
    </lineage>
</organism>
<dbReference type="InterPro" id="IPR027417">
    <property type="entry name" value="P-loop_NTPase"/>
</dbReference>
<evidence type="ECO:0000259" key="1">
    <source>
        <dbReference type="Pfam" id="PF13304"/>
    </source>
</evidence>
<dbReference type="SUPFAM" id="SSF52540">
    <property type="entry name" value="P-loop containing nucleoside triphosphate hydrolases"/>
    <property type="match status" value="1"/>
</dbReference>
<feature type="domain" description="ATPase AAA-type core" evidence="1">
    <location>
        <begin position="275"/>
        <end position="358"/>
    </location>
</feature>
<protein>
    <recommendedName>
        <fullName evidence="1">ATPase AAA-type core domain-containing protein</fullName>
    </recommendedName>
</protein>
<evidence type="ECO:0000313" key="2">
    <source>
        <dbReference type="EMBL" id="MBA9021792.1"/>
    </source>
</evidence>
<feature type="domain" description="ATPase AAA-type core" evidence="1">
    <location>
        <begin position="50"/>
        <end position="77"/>
    </location>
</feature>
<gene>
    <name evidence="2" type="ORF">HNQ97_003801</name>
</gene>
<name>A0ABR6CBI5_9HYPH</name>
<reference evidence="2 3" key="1">
    <citation type="submission" date="2020-08" db="EMBL/GenBank/DDBJ databases">
        <title>Genomic Encyclopedia of Type Strains, Phase IV (KMG-IV): sequencing the most valuable type-strain genomes for metagenomic binning, comparative biology and taxonomic classification.</title>
        <authorList>
            <person name="Goeker M."/>
        </authorList>
    </citation>
    <scope>NUCLEOTIDE SEQUENCE [LARGE SCALE GENOMIC DNA]</scope>
    <source>
        <strain evidence="2 3">DSM 17455</strain>
    </source>
</reference>
<sequence>MLYRLEIENFYSIRDPQVLDLRIGKNVPDLPERFGSIFPHSEERVAKAIALFGPNGSGKSTVLRALAFVSWFIGESFQHKGPGLPCERFNDEESANRPIRLAIELGGLLDLSGAELSAEQIAASDDLGTFRYELHLQPTDGLIRTVTYEALRMKRKGQGKWQRVFERDAERKVQGSRTFPLSGFAQVVDKIREDASVVATLALFEHQASKVILQAAASVYRNILIDRTDLGDQAVIQYLAQNPPVVAALNRELQRIDLGVEEMQIVQAATGPVALFRHQGLHVDMPWGLESHGTRSFIRIFPLILLALQRGGVALIDELDQSIHPLILPEIVRWFYDPERNPYDAQLWMTCHSASLLDDLAKEEVVFCEKDSGGRSHVYSLMDVGAVRRTDNLYKKYLGGVYGAIPQVG</sequence>
<dbReference type="Gene3D" id="3.40.50.300">
    <property type="entry name" value="P-loop containing nucleotide triphosphate hydrolases"/>
    <property type="match status" value="1"/>
</dbReference>
<dbReference type="PANTHER" id="PTHR40396:SF1">
    <property type="entry name" value="ATPASE AAA-TYPE CORE DOMAIN-CONTAINING PROTEIN"/>
    <property type="match status" value="1"/>
</dbReference>
<accession>A0ABR6CBI5</accession>
<keyword evidence="3" id="KW-1185">Reference proteome</keyword>
<proteinExistence type="predicted"/>
<dbReference type="EMBL" id="JACJHZ010000018">
    <property type="protein sequence ID" value="MBA9021792.1"/>
    <property type="molecule type" value="Genomic_DNA"/>
</dbReference>
<dbReference type="RefSeq" id="WP_182574991.1">
    <property type="nucleotide sequence ID" value="NZ_JACJHY010000018.1"/>
</dbReference>
<dbReference type="CDD" id="cd00267">
    <property type="entry name" value="ABC_ATPase"/>
    <property type="match status" value="1"/>
</dbReference>